<feature type="repeat" description="TPR" evidence="3">
    <location>
        <begin position="661"/>
        <end position="694"/>
    </location>
</feature>
<keyword evidence="6" id="KW-1185">Reference proteome</keyword>
<comment type="caution">
    <text evidence="5">The sequence shown here is derived from an EMBL/GenBank/DDBJ whole genome shotgun (WGS) entry which is preliminary data.</text>
</comment>
<evidence type="ECO:0000256" key="4">
    <source>
        <dbReference type="SAM" id="MobiDB-lite"/>
    </source>
</evidence>
<dbReference type="Pfam" id="PF13181">
    <property type="entry name" value="TPR_8"/>
    <property type="match status" value="1"/>
</dbReference>
<feature type="repeat" description="TPR" evidence="3">
    <location>
        <begin position="831"/>
        <end position="864"/>
    </location>
</feature>
<proteinExistence type="inferred from homology"/>
<dbReference type="SUPFAM" id="SSF48452">
    <property type="entry name" value="TPR-like"/>
    <property type="match status" value="2"/>
</dbReference>
<reference evidence="5 6" key="1">
    <citation type="journal article" date="2016" name="Genome Biol. Evol.">
        <title>Divergent and convergent evolution of fungal pathogenicity.</title>
        <authorList>
            <person name="Shang Y."/>
            <person name="Xiao G."/>
            <person name="Zheng P."/>
            <person name="Cen K."/>
            <person name="Zhan S."/>
            <person name="Wang C."/>
        </authorList>
    </citation>
    <scope>NUCLEOTIDE SEQUENCE [LARGE SCALE GENOMIC DNA]</scope>
    <source>
        <strain evidence="5 6">ARSEF 7405</strain>
    </source>
</reference>
<dbReference type="GO" id="GO:0051301">
    <property type="term" value="P:cell division"/>
    <property type="evidence" value="ECO:0007669"/>
    <property type="project" value="TreeGrafter"/>
</dbReference>
<feature type="compositionally biased region" description="Pro residues" evidence="4">
    <location>
        <begin position="531"/>
        <end position="542"/>
    </location>
</feature>
<organism evidence="5 6">
    <name type="scientific">Ascosphaera apis ARSEF 7405</name>
    <dbReference type="NCBI Taxonomy" id="392613"/>
    <lineage>
        <taxon>Eukaryota</taxon>
        <taxon>Fungi</taxon>
        <taxon>Dikarya</taxon>
        <taxon>Ascomycota</taxon>
        <taxon>Pezizomycotina</taxon>
        <taxon>Eurotiomycetes</taxon>
        <taxon>Eurotiomycetidae</taxon>
        <taxon>Onygenales</taxon>
        <taxon>Ascosphaeraceae</taxon>
        <taxon>Ascosphaera</taxon>
    </lineage>
</organism>
<evidence type="ECO:0000313" key="6">
    <source>
        <dbReference type="Proteomes" id="UP000242877"/>
    </source>
</evidence>
<dbReference type="AlphaFoldDB" id="A0A167VWJ9"/>
<dbReference type="InterPro" id="IPR019734">
    <property type="entry name" value="TPR_rpt"/>
</dbReference>
<dbReference type="PANTHER" id="PTHR12558">
    <property type="entry name" value="CELL DIVISION CYCLE 16,23,27"/>
    <property type="match status" value="1"/>
</dbReference>
<dbReference type="Pfam" id="PF00515">
    <property type="entry name" value="TPR_1"/>
    <property type="match status" value="2"/>
</dbReference>
<feature type="compositionally biased region" description="Polar residues" evidence="4">
    <location>
        <begin position="504"/>
        <end position="524"/>
    </location>
</feature>
<gene>
    <name evidence="5" type="ORF">AAP_05166</name>
</gene>
<dbReference type="InterPro" id="IPR011990">
    <property type="entry name" value="TPR-like_helical_dom_sf"/>
</dbReference>
<feature type="compositionally biased region" description="Low complexity" evidence="4">
    <location>
        <begin position="375"/>
        <end position="384"/>
    </location>
</feature>
<dbReference type="PANTHER" id="PTHR12558:SF13">
    <property type="entry name" value="CELL DIVISION CYCLE PROTEIN 27 HOMOLOG"/>
    <property type="match status" value="1"/>
</dbReference>
<sequence length="887" mass="97370">MAPSAPHISTHLRQLIYYQLDNNCIRNALFLAGRLHAFEPRSAEASYLLALCHLQSAQSKAALEASKQNAIRGTHLGCAYVYAQACLDLGRYVDGVTALEKCHRLWKDRNTWNKHSETRRQPLPDAAAVLCLQGKLWQAYKDVTKAVDCYVEALRRNPFLWDAFLGLCEIGVDVKVPNIYKITPTMRDMIQTAAQQQQQSDDYLDNSQKVVNFFGLPLRDGRSNPNGVVGAANANANANAATTANTSTISSSTRSGLTNGSALFEKQNGSNVSFLSTTTMTTTPVTADAAATAAEGMETPVSKGGIDTEEWIPGGSQGETIEPPLAPSRKHRTMPAHMDYASEPPPKMRTARTKSSRTKSRTEGHEEGAGGTGTTTGRSTREASVVSASYSRSERERKRTVSGQPVEPPNLQRRSARLGNQGRVVATRATSSIPTLGVKEPREIKKVRSAASRSRTASASSSATVAAAAAAAASSVAGSSTSRRTASGSSRNIPEGSEDPGAASGTSWSQAHQQAVNNSMKTSHQQQAQAPLPPPPAPPQPPVIDWTKDLEAVAYILELFAQLAGGYFALSKYKCREAIQIFNALPTAQRDAPWVLAQYGKAYYEQAMYPEAEKYFARVRANAPAMLDDMEIYSTVLWHLKDEVELAYLAHELMDIDRLSPEAWCAIGNSFSLQQEHDQALKCFKRATQLDPRFAYGFTLQGHEYVANEEHEKALDAYRQGIAANSRLYNAWYGLGKVYERLGKLDYALRHFHAACSINPTNSVLVTCIAALHERAGDYEAAEMQSTRSVNLAPQSVYARLRKARVLMKLRKLNEALAELMVLKDMAPDEVQVYELLGRLYKMTGDKGNMIKHFTTAMNLDPRAAQYLKEIMENSDDDFFDDDEVMT</sequence>
<dbReference type="OrthoDB" id="329563at2759"/>
<dbReference type="Pfam" id="PF12895">
    <property type="entry name" value="ANAPC3"/>
    <property type="match status" value="1"/>
</dbReference>
<dbReference type="Proteomes" id="UP000242877">
    <property type="component" value="Unassembled WGS sequence"/>
</dbReference>
<dbReference type="PROSITE" id="PS50293">
    <property type="entry name" value="TPR_REGION"/>
    <property type="match status" value="1"/>
</dbReference>
<feature type="repeat" description="TPR" evidence="3">
    <location>
        <begin position="729"/>
        <end position="762"/>
    </location>
</feature>
<dbReference type="Gene3D" id="1.25.40.10">
    <property type="entry name" value="Tetratricopeptide repeat domain"/>
    <property type="match status" value="4"/>
</dbReference>
<accession>A0A167VWJ9</accession>
<dbReference type="GO" id="GO:0005680">
    <property type="term" value="C:anaphase-promoting complex"/>
    <property type="evidence" value="ECO:0007669"/>
    <property type="project" value="TreeGrafter"/>
</dbReference>
<comment type="similarity">
    <text evidence="2">Belongs to the APC3/CDC27 family.</text>
</comment>
<dbReference type="GO" id="GO:0007091">
    <property type="term" value="P:metaphase/anaphase transition of mitotic cell cycle"/>
    <property type="evidence" value="ECO:0007669"/>
    <property type="project" value="TreeGrafter"/>
</dbReference>
<protein>
    <submittedName>
        <fullName evidence="5">Nuclear protein bimA</fullName>
    </submittedName>
</protein>
<feature type="region of interest" description="Disordered" evidence="4">
    <location>
        <begin position="296"/>
        <end position="543"/>
    </location>
</feature>
<keyword evidence="1 3" id="KW-0802">TPR repeat</keyword>
<evidence type="ECO:0000313" key="5">
    <source>
        <dbReference type="EMBL" id="KZZ88106.1"/>
    </source>
</evidence>
<evidence type="ECO:0000256" key="3">
    <source>
        <dbReference type="PROSITE-ProRule" id="PRU00339"/>
    </source>
</evidence>
<dbReference type="EMBL" id="AZGZ01000028">
    <property type="protein sequence ID" value="KZZ88106.1"/>
    <property type="molecule type" value="Genomic_DNA"/>
</dbReference>
<dbReference type="GO" id="GO:0016567">
    <property type="term" value="P:protein ubiquitination"/>
    <property type="evidence" value="ECO:0007669"/>
    <property type="project" value="TreeGrafter"/>
</dbReference>
<evidence type="ECO:0000256" key="2">
    <source>
        <dbReference type="ARBA" id="ARBA00038210"/>
    </source>
</evidence>
<dbReference type="GO" id="GO:0031145">
    <property type="term" value="P:anaphase-promoting complex-dependent catabolic process"/>
    <property type="evidence" value="ECO:0007669"/>
    <property type="project" value="TreeGrafter"/>
</dbReference>
<feature type="compositionally biased region" description="Basic residues" evidence="4">
    <location>
        <begin position="349"/>
        <end position="359"/>
    </location>
</feature>
<dbReference type="GO" id="GO:0005737">
    <property type="term" value="C:cytoplasm"/>
    <property type="evidence" value="ECO:0007669"/>
    <property type="project" value="TreeGrafter"/>
</dbReference>
<dbReference type="SMART" id="SM00028">
    <property type="entry name" value="TPR"/>
    <property type="match status" value="7"/>
</dbReference>
<evidence type="ECO:0000256" key="1">
    <source>
        <dbReference type="ARBA" id="ARBA00022803"/>
    </source>
</evidence>
<dbReference type="VEuPathDB" id="FungiDB:AAP_05166"/>
<dbReference type="PROSITE" id="PS50005">
    <property type="entry name" value="TPR"/>
    <property type="match status" value="3"/>
</dbReference>
<name>A0A167VWJ9_9EURO</name>
<feature type="compositionally biased region" description="Low complexity" evidence="4">
    <location>
        <begin position="449"/>
        <end position="491"/>
    </location>
</feature>